<comment type="caution">
    <text evidence="1">The sequence shown here is derived from an EMBL/GenBank/DDBJ whole genome shotgun (WGS) entry which is preliminary data.</text>
</comment>
<evidence type="ECO:0000313" key="1">
    <source>
        <dbReference type="EMBL" id="RMZ97555.1"/>
    </source>
</evidence>
<reference evidence="1 2" key="1">
    <citation type="journal article" date="2018" name="Sci. Rep.">
        <title>Genomic signatures of local adaptation to the degree of environmental predictability in rotifers.</title>
        <authorList>
            <person name="Franch-Gras L."/>
            <person name="Hahn C."/>
            <person name="Garcia-Roger E.M."/>
            <person name="Carmona M.J."/>
            <person name="Serra M."/>
            <person name="Gomez A."/>
        </authorList>
    </citation>
    <scope>NUCLEOTIDE SEQUENCE [LARGE SCALE GENOMIC DNA]</scope>
    <source>
        <strain evidence="1">HYR1</strain>
    </source>
</reference>
<proteinExistence type="predicted"/>
<evidence type="ECO:0000313" key="2">
    <source>
        <dbReference type="Proteomes" id="UP000276133"/>
    </source>
</evidence>
<feature type="non-terminal residue" evidence="1">
    <location>
        <position position="125"/>
    </location>
</feature>
<name>A0A3M7PEL7_BRAPC</name>
<dbReference type="Proteomes" id="UP000276133">
    <property type="component" value="Unassembled WGS sequence"/>
</dbReference>
<dbReference type="EMBL" id="REGN01011338">
    <property type="protein sequence ID" value="RMZ97555.1"/>
    <property type="molecule type" value="Genomic_DNA"/>
</dbReference>
<sequence>MMIFFSSFSNFGFVAIDQLGLKFFLQNDSANTDFIHNKPFDNSKKMNSLFEKILDFKLNDSIMKNLKESYIDLSALIDLTETDMTQFGITLGGNNMKNDLNKINSFVKEVQGGNGLENFVIEKLV</sequence>
<protein>
    <submittedName>
        <fullName evidence="1">Uncharacterized protein</fullName>
    </submittedName>
</protein>
<dbReference type="AlphaFoldDB" id="A0A3M7PEL7"/>
<gene>
    <name evidence="1" type="ORF">BpHYR1_034215</name>
</gene>
<accession>A0A3M7PEL7</accession>
<organism evidence="1 2">
    <name type="scientific">Brachionus plicatilis</name>
    <name type="common">Marine rotifer</name>
    <name type="synonym">Brachionus muelleri</name>
    <dbReference type="NCBI Taxonomy" id="10195"/>
    <lineage>
        <taxon>Eukaryota</taxon>
        <taxon>Metazoa</taxon>
        <taxon>Spiralia</taxon>
        <taxon>Gnathifera</taxon>
        <taxon>Rotifera</taxon>
        <taxon>Eurotatoria</taxon>
        <taxon>Monogononta</taxon>
        <taxon>Pseudotrocha</taxon>
        <taxon>Ploima</taxon>
        <taxon>Brachionidae</taxon>
        <taxon>Brachionus</taxon>
    </lineage>
</organism>
<keyword evidence="2" id="KW-1185">Reference proteome</keyword>